<proteinExistence type="predicted"/>
<feature type="transmembrane region" description="Helical" evidence="1">
    <location>
        <begin position="110"/>
        <end position="129"/>
    </location>
</feature>
<dbReference type="OrthoDB" id="1453530at2"/>
<gene>
    <name evidence="2" type="ORF">EI546_06100</name>
</gene>
<feature type="transmembrane region" description="Helical" evidence="1">
    <location>
        <begin position="210"/>
        <end position="233"/>
    </location>
</feature>
<evidence type="ECO:0000313" key="2">
    <source>
        <dbReference type="EMBL" id="QAA81326.1"/>
    </source>
</evidence>
<protein>
    <submittedName>
        <fullName evidence="2">Uncharacterized protein</fullName>
    </submittedName>
</protein>
<dbReference type="Proteomes" id="UP000285517">
    <property type="component" value="Chromosome"/>
</dbReference>
<accession>A0A410G230</accession>
<keyword evidence="3" id="KW-1185">Reference proteome</keyword>
<dbReference type="RefSeq" id="WP_128249714.1">
    <property type="nucleotide sequence ID" value="NZ_CP034951.1"/>
</dbReference>
<feature type="transmembrane region" description="Helical" evidence="1">
    <location>
        <begin position="40"/>
        <end position="62"/>
    </location>
</feature>
<name>A0A410G230_9FLAO</name>
<dbReference type="EMBL" id="CP034951">
    <property type="protein sequence ID" value="QAA81326.1"/>
    <property type="molecule type" value="Genomic_DNA"/>
</dbReference>
<dbReference type="AlphaFoldDB" id="A0A410G230"/>
<feature type="transmembrane region" description="Helical" evidence="1">
    <location>
        <begin position="6"/>
        <end position="28"/>
    </location>
</feature>
<evidence type="ECO:0000313" key="3">
    <source>
        <dbReference type="Proteomes" id="UP000285517"/>
    </source>
</evidence>
<feature type="transmembrane region" description="Helical" evidence="1">
    <location>
        <begin position="141"/>
        <end position="161"/>
    </location>
</feature>
<feature type="transmembrane region" description="Helical" evidence="1">
    <location>
        <begin position="82"/>
        <end position="103"/>
    </location>
</feature>
<feature type="transmembrane region" description="Helical" evidence="1">
    <location>
        <begin position="173"/>
        <end position="198"/>
    </location>
</feature>
<keyword evidence="1" id="KW-0812">Transmembrane</keyword>
<reference evidence="2 3" key="1">
    <citation type="submission" date="2019-01" db="EMBL/GenBank/DDBJ databases">
        <title>Complete genome sequencing of Aequorivita sp. H23M31.</title>
        <authorList>
            <person name="Bae J.-W."/>
        </authorList>
    </citation>
    <scope>NUCLEOTIDE SEQUENCE [LARGE SCALE GENOMIC DNA]</scope>
    <source>
        <strain evidence="2 3">H23M31</strain>
    </source>
</reference>
<dbReference type="KEGG" id="aev:EI546_06100"/>
<keyword evidence="1" id="KW-1133">Transmembrane helix</keyword>
<keyword evidence="1" id="KW-0472">Membrane</keyword>
<organism evidence="2 3">
    <name type="scientific">Aequorivita ciconiae</name>
    <dbReference type="NCBI Taxonomy" id="2494375"/>
    <lineage>
        <taxon>Bacteria</taxon>
        <taxon>Pseudomonadati</taxon>
        <taxon>Bacteroidota</taxon>
        <taxon>Flavobacteriia</taxon>
        <taxon>Flavobacteriales</taxon>
        <taxon>Flavobacteriaceae</taxon>
        <taxon>Aequorivita</taxon>
    </lineage>
</organism>
<sequence length="240" mass="28110">MQPIDLLVYVGPIISMEILAALVGTYYLKNASVPIIGSRYLVNFLWLTVFVEILGSYAALAYFSDYRYFSFVEDTPFRNNFWLFNTYSVINFSFYPFYFSLFLKNKFFKNLLKILIVGFIISSVVLMIVKNTFFHQASRFVNIAGTLLLFVSIILFYFELLRSDLLLQVKRFLPFYVSVAVLIFNLCITPMDILSQYFNLTEGNELFVKLHLYVVLFANVFLYAMLIFGFLICSKKKKFY</sequence>
<evidence type="ECO:0000256" key="1">
    <source>
        <dbReference type="SAM" id="Phobius"/>
    </source>
</evidence>